<dbReference type="InterPro" id="IPR003995">
    <property type="entry name" value="RTX_toxin_determinant-A"/>
</dbReference>
<dbReference type="SUPFAM" id="SSF55486">
    <property type="entry name" value="Metalloproteases ('zincins'), catalytic domain"/>
    <property type="match status" value="1"/>
</dbReference>
<organism evidence="11 12">
    <name type="scientific">Belnapia mucosa</name>
    <dbReference type="NCBI Taxonomy" id="2804532"/>
    <lineage>
        <taxon>Bacteria</taxon>
        <taxon>Pseudomonadati</taxon>
        <taxon>Pseudomonadota</taxon>
        <taxon>Alphaproteobacteria</taxon>
        <taxon>Acetobacterales</taxon>
        <taxon>Roseomonadaceae</taxon>
        <taxon>Belnapia</taxon>
    </lineage>
</organism>
<keyword evidence="8" id="KW-0843">Virulence</keyword>
<evidence type="ECO:0000256" key="6">
    <source>
        <dbReference type="ARBA" id="ARBA00022656"/>
    </source>
</evidence>
<keyword evidence="12" id="KW-1185">Reference proteome</keyword>
<dbReference type="InterPro" id="IPR034033">
    <property type="entry name" value="Serralysin-like"/>
</dbReference>
<dbReference type="InterPro" id="IPR013858">
    <property type="entry name" value="Peptidase_M10B_C"/>
</dbReference>
<dbReference type="SUPFAM" id="SSF51120">
    <property type="entry name" value="beta-Roll"/>
    <property type="match status" value="2"/>
</dbReference>
<comment type="similarity">
    <text evidence="4">Belongs to the peptidase M10B family.</text>
</comment>
<evidence type="ECO:0000259" key="10">
    <source>
        <dbReference type="SMART" id="SM00235"/>
    </source>
</evidence>
<dbReference type="Proteomes" id="UP000606490">
    <property type="component" value="Unassembled WGS sequence"/>
</dbReference>
<dbReference type="EMBL" id="JAEUXJ010000002">
    <property type="protein sequence ID" value="MBL6454756.1"/>
    <property type="molecule type" value="Genomic_DNA"/>
</dbReference>
<comment type="caution">
    <text evidence="11">The sequence shown here is derived from an EMBL/GenBank/DDBJ whole genome shotgun (WGS) entry which is preliminary data.</text>
</comment>
<dbReference type="InterPro" id="IPR024079">
    <property type="entry name" value="MetalloPept_cat_dom_sf"/>
</dbReference>
<dbReference type="InterPro" id="IPR011049">
    <property type="entry name" value="Serralysin-like_metalloprot_C"/>
</dbReference>
<dbReference type="Gene3D" id="2.150.10.10">
    <property type="entry name" value="Serralysin-like metalloprotease, C-terminal"/>
    <property type="match status" value="2"/>
</dbReference>
<dbReference type="PRINTS" id="PR00313">
    <property type="entry name" value="CABNDNGRPT"/>
</dbReference>
<keyword evidence="7" id="KW-0677">Repeat</keyword>
<dbReference type="SMART" id="SM00235">
    <property type="entry name" value="ZnMc"/>
    <property type="match status" value="1"/>
</dbReference>
<name>A0ABS1UZ69_9PROT</name>
<evidence type="ECO:0000256" key="1">
    <source>
        <dbReference type="ARBA" id="ARBA00001913"/>
    </source>
</evidence>
<dbReference type="Pfam" id="PF00353">
    <property type="entry name" value="HemolysinCabind"/>
    <property type="match status" value="3"/>
</dbReference>
<dbReference type="InterPro" id="IPR001343">
    <property type="entry name" value="Hemolysn_Ca-bd"/>
</dbReference>
<dbReference type="PRINTS" id="PR01488">
    <property type="entry name" value="RTXTOXINA"/>
</dbReference>
<evidence type="ECO:0000313" key="12">
    <source>
        <dbReference type="Proteomes" id="UP000606490"/>
    </source>
</evidence>
<evidence type="ECO:0000256" key="7">
    <source>
        <dbReference type="ARBA" id="ARBA00022737"/>
    </source>
</evidence>
<evidence type="ECO:0000256" key="4">
    <source>
        <dbReference type="ARBA" id="ARBA00009490"/>
    </source>
</evidence>
<dbReference type="Gene3D" id="3.40.390.10">
    <property type="entry name" value="Collagenase (Catalytic Domain)"/>
    <property type="match status" value="1"/>
</dbReference>
<dbReference type="Pfam" id="PF08548">
    <property type="entry name" value="Peptidase_M10_C"/>
    <property type="match status" value="1"/>
</dbReference>
<feature type="domain" description="Peptidase metallopeptidase" evidence="10">
    <location>
        <begin position="39"/>
        <end position="219"/>
    </location>
</feature>
<evidence type="ECO:0000256" key="8">
    <source>
        <dbReference type="ARBA" id="ARBA00023026"/>
    </source>
</evidence>
<proteinExistence type="inferred from homology"/>
<evidence type="ECO:0000256" key="2">
    <source>
        <dbReference type="ARBA" id="ARBA00004370"/>
    </source>
</evidence>
<keyword evidence="6" id="KW-0800">Toxin</keyword>
<dbReference type="RefSeq" id="WP_202824499.1">
    <property type="nucleotide sequence ID" value="NZ_JAEUXJ010000002.1"/>
</dbReference>
<sequence>MSVYDPLLEILDGQPTARWNYPAAIGTPLASPGGLGTHADVTYSFMTGFPGYYDIQAHYPGAGFVPMSAAMQAAAKQALAAWASVADIGFTQVADAGAGGEIRFGQHAMTGSGGYAYFPSFGTTYSSGSATILNTSEVPIGGDVYIATQPANDRLQPGQYGYDTLVHEVGHAIGLKHPFEGALTLPDSTDDTAHTVMAYAPPANAGIVTVTGTASGYQYTTDVIYPSGPMLYDIAAVQYLYDANTHTATGDDSYVWPTNARFFQTIWDAGGTDTIDAHNQTLPNIIDLRDGHTSSIGLRQTDAEKRLEIPAFATQAPTPSYDGHDNLAIAFGAVIENAVGGSGQDTLIGNAAANRLDGASGHGEADYLLGGAGNDTYLVDRASDIVTEAPNAGTDTVLARIDGGGFTLGENVENLTLLGATTYGRGNALANAITGDAAANWILGGGGADTLDGGAGNDMLCGQDGADLFTFAPGCGADIICDFAPGSDRIRLSGFSDLTQVADNQGMAFIDLGGGDSIRLLHVAAASLQASDILIA</sequence>
<protein>
    <submittedName>
        <fullName evidence="11">M10 family metallopeptidase C-terminal domain-containing protein</fullName>
    </submittedName>
</protein>
<keyword evidence="9" id="KW-0472">Membrane</keyword>
<comment type="cofactor">
    <cofactor evidence="1">
        <name>Ca(2+)</name>
        <dbReference type="ChEBI" id="CHEBI:29108"/>
    </cofactor>
</comment>
<keyword evidence="5" id="KW-0964">Secreted</keyword>
<dbReference type="InterPro" id="IPR006026">
    <property type="entry name" value="Peptidase_Metallo"/>
</dbReference>
<evidence type="ECO:0000256" key="5">
    <source>
        <dbReference type="ARBA" id="ARBA00022525"/>
    </source>
</evidence>
<dbReference type="CDD" id="cd04277">
    <property type="entry name" value="ZnMc_serralysin_like"/>
    <property type="match status" value="1"/>
</dbReference>
<evidence type="ECO:0000313" key="11">
    <source>
        <dbReference type="EMBL" id="MBL6454756.1"/>
    </source>
</evidence>
<evidence type="ECO:0000256" key="3">
    <source>
        <dbReference type="ARBA" id="ARBA00004613"/>
    </source>
</evidence>
<reference evidence="11 12" key="1">
    <citation type="submission" date="2021-01" db="EMBL/GenBank/DDBJ databases">
        <title>Belnapia mucosa sp. nov. and Belnapia arida sp. nov., isolated from the Tabernas Desert (Almeria, Spain).</title>
        <authorList>
            <person name="Molina-Menor E."/>
            <person name="Vidal-Verdu A."/>
            <person name="Calonge A."/>
            <person name="Satari L."/>
            <person name="Pereto Magraner J."/>
            <person name="Porcar Miralles M."/>
        </authorList>
    </citation>
    <scope>NUCLEOTIDE SEQUENCE [LARGE SCALE GENOMIC DNA]</scope>
    <source>
        <strain evidence="11 12">T6</strain>
    </source>
</reference>
<evidence type="ECO:0000256" key="9">
    <source>
        <dbReference type="ARBA" id="ARBA00023136"/>
    </source>
</evidence>
<comment type="subcellular location">
    <subcellularLocation>
        <location evidence="2">Membrane</location>
    </subcellularLocation>
    <subcellularLocation>
        <location evidence="3">Secreted</location>
    </subcellularLocation>
</comment>
<gene>
    <name evidence="11" type="ORF">JMJ55_05435</name>
</gene>
<accession>A0ABS1UZ69</accession>